<feature type="region of interest" description="Disordered" evidence="1">
    <location>
        <begin position="456"/>
        <end position="610"/>
    </location>
</feature>
<dbReference type="Gene3D" id="1.20.1070.10">
    <property type="entry name" value="Rhodopsin 7-helix transmembrane proteins"/>
    <property type="match status" value="1"/>
</dbReference>
<dbReference type="OrthoDB" id="2400216at2759"/>
<evidence type="ECO:0000256" key="2">
    <source>
        <dbReference type="SAM" id="Phobius"/>
    </source>
</evidence>
<comment type="caution">
    <text evidence="3">The sequence shown here is derived from an EMBL/GenBank/DDBJ whole genome shotgun (WGS) entry which is preliminary data.</text>
</comment>
<feature type="compositionally biased region" description="Polar residues" evidence="1">
    <location>
        <begin position="480"/>
        <end position="492"/>
    </location>
</feature>
<feature type="compositionally biased region" description="Low complexity" evidence="1">
    <location>
        <begin position="459"/>
        <end position="470"/>
    </location>
</feature>
<accession>A0A2Z6S0Z1</accession>
<name>A0A2Z6S0Z1_9GLOM</name>
<evidence type="ECO:0000313" key="3">
    <source>
        <dbReference type="EMBL" id="GBC04425.1"/>
    </source>
</evidence>
<feature type="transmembrane region" description="Helical" evidence="2">
    <location>
        <begin position="5"/>
        <end position="22"/>
    </location>
</feature>
<gene>
    <name evidence="4" type="ORF">RCL2_002500600</name>
    <name evidence="3" type="ORF">RclHR1_05680010</name>
</gene>
<feature type="transmembrane region" description="Helical" evidence="2">
    <location>
        <begin position="72"/>
        <end position="97"/>
    </location>
</feature>
<feature type="transmembrane region" description="Helical" evidence="2">
    <location>
        <begin position="166"/>
        <end position="189"/>
    </location>
</feature>
<feature type="compositionally biased region" description="Low complexity" evidence="1">
    <location>
        <begin position="229"/>
        <end position="241"/>
    </location>
</feature>
<evidence type="ECO:0000313" key="4">
    <source>
        <dbReference type="EMBL" id="GES98459.1"/>
    </source>
</evidence>
<sequence>MYPWFIVMCSVVFLFSCANTYIQAKRRAFILTCLGFAGILFCLSFLIAAISLPGNKQFNDLNKAELIICHVTGILLAIQSMALFSIVFALSIELYVTFRIKNRAIRDSFILKSVIVFFCCFQPTLCVILNIILMLVDNIPIVDIIEGGWCNVIWGGNQWGVLFVRVLPFLFISIPGSLIACAAIIPSLITAIKAQRKHRESPSQSETNPTITSDSLVRPTSPTSPVLESSPSDLPSTSQSSNKIPNEAITRMALYCFLYTMIGFPYSIYSLVKYFKSWDVPISLDEITFCSYLSVGIGMATLTIVFFIFATNDSSIKRYKEAYGWWKFRFFSPVYDYIAGRKNDSIHVNIVRNVVSNSEKEPRESVSISIRTVVTEGNMNLSNEMQEELPATVSSRNSITSKTKKRWSIFATSGDNLIETKKIRQSIEDTTSSIKDENSSPSLSLINQKTNRNICHNLSTSSSSSYSSTTALTIDPEPSPQQNTNNLSNKSPIPTFGGLSPAPRRTPPLSSPLRDYNDNKDDETVPSSSPIKRSSSPQIRNSSLIPRQSASAPTSPITSRPNSLRDRYNSPRRFTSPLNRPSSPIISSSTRYGQETRTTNTTYENIDDDDEIEPFPSLLKIGKTFNDEKGIWRPASTSSFASRSIRMSGSGLYNSNAWIRPNTETINRLSSSPTSPITPGNLFKNNLPIINDVNGSSSNGNGNGKNK</sequence>
<dbReference type="SUPFAM" id="SSF81321">
    <property type="entry name" value="Family A G protein-coupled receptor-like"/>
    <property type="match status" value="1"/>
</dbReference>
<feature type="compositionally biased region" description="Polar residues" evidence="1">
    <location>
        <begin position="590"/>
        <end position="604"/>
    </location>
</feature>
<dbReference type="STRING" id="94130.A0A2Z6S0Z1"/>
<dbReference type="AlphaFoldDB" id="A0A2Z6S0Z1"/>
<feature type="region of interest" description="Disordered" evidence="1">
    <location>
        <begin position="199"/>
        <end position="242"/>
    </location>
</feature>
<feature type="transmembrane region" description="Helical" evidence="2">
    <location>
        <begin position="29"/>
        <end position="52"/>
    </location>
</feature>
<keyword evidence="5" id="KW-1185">Reference proteome</keyword>
<reference evidence="4" key="2">
    <citation type="submission" date="2019-10" db="EMBL/GenBank/DDBJ databases">
        <title>Conservation and host-specific expression of non-tandemly repeated heterogenous ribosome RNA gene in arbuscular mycorrhizal fungi.</title>
        <authorList>
            <person name="Maeda T."/>
            <person name="Kobayashi Y."/>
            <person name="Nakagawa T."/>
            <person name="Ezawa T."/>
            <person name="Yamaguchi K."/>
            <person name="Bino T."/>
            <person name="Nishimoto Y."/>
            <person name="Shigenobu S."/>
            <person name="Kawaguchi M."/>
        </authorList>
    </citation>
    <scope>NUCLEOTIDE SEQUENCE</scope>
    <source>
        <strain evidence="4">HR1</strain>
    </source>
</reference>
<keyword evidence="2" id="KW-1133">Transmembrane helix</keyword>
<protein>
    <submittedName>
        <fullName evidence="3">Uncharacterized protein</fullName>
    </submittedName>
</protein>
<reference evidence="3 5" key="1">
    <citation type="submission" date="2017-11" db="EMBL/GenBank/DDBJ databases">
        <title>The genome of Rhizophagus clarus HR1 reveals common genetic basis of auxotrophy among arbuscular mycorrhizal fungi.</title>
        <authorList>
            <person name="Kobayashi Y."/>
        </authorList>
    </citation>
    <scope>NUCLEOTIDE SEQUENCE [LARGE SCALE GENOMIC DNA]</scope>
    <source>
        <strain evidence="3 5">HR1</strain>
    </source>
</reference>
<evidence type="ECO:0000256" key="1">
    <source>
        <dbReference type="SAM" id="MobiDB-lite"/>
    </source>
</evidence>
<keyword evidence="2" id="KW-0472">Membrane</keyword>
<dbReference type="Proteomes" id="UP000615446">
    <property type="component" value="Unassembled WGS sequence"/>
</dbReference>
<keyword evidence="2" id="KW-0812">Transmembrane</keyword>
<dbReference type="EMBL" id="BLAL01000270">
    <property type="protein sequence ID" value="GES98459.1"/>
    <property type="molecule type" value="Genomic_DNA"/>
</dbReference>
<feature type="transmembrane region" description="Helical" evidence="2">
    <location>
        <begin position="109"/>
        <end position="133"/>
    </location>
</feature>
<feature type="transmembrane region" description="Helical" evidence="2">
    <location>
        <begin position="292"/>
        <end position="310"/>
    </location>
</feature>
<organism evidence="3 5">
    <name type="scientific">Rhizophagus clarus</name>
    <dbReference type="NCBI Taxonomy" id="94130"/>
    <lineage>
        <taxon>Eukaryota</taxon>
        <taxon>Fungi</taxon>
        <taxon>Fungi incertae sedis</taxon>
        <taxon>Mucoromycota</taxon>
        <taxon>Glomeromycotina</taxon>
        <taxon>Glomeromycetes</taxon>
        <taxon>Glomerales</taxon>
        <taxon>Glomeraceae</taxon>
        <taxon>Rhizophagus</taxon>
    </lineage>
</organism>
<feature type="compositionally biased region" description="Polar residues" evidence="1">
    <location>
        <begin position="202"/>
        <end position="227"/>
    </location>
</feature>
<proteinExistence type="predicted"/>
<evidence type="ECO:0000313" key="5">
    <source>
        <dbReference type="Proteomes" id="UP000247702"/>
    </source>
</evidence>
<dbReference type="EMBL" id="BEXD01003946">
    <property type="protein sequence ID" value="GBC04425.1"/>
    <property type="molecule type" value="Genomic_DNA"/>
</dbReference>
<feature type="compositionally biased region" description="Low complexity" evidence="1">
    <location>
        <begin position="526"/>
        <end position="537"/>
    </location>
</feature>
<dbReference type="Proteomes" id="UP000247702">
    <property type="component" value="Unassembled WGS sequence"/>
</dbReference>
<feature type="compositionally biased region" description="Polar residues" evidence="1">
    <location>
        <begin position="538"/>
        <end position="562"/>
    </location>
</feature>
<feature type="transmembrane region" description="Helical" evidence="2">
    <location>
        <begin position="252"/>
        <end position="272"/>
    </location>
</feature>